<reference evidence="1 2" key="2">
    <citation type="submission" date="2015-01" db="EMBL/GenBank/DDBJ databases">
        <authorList>
            <consortium name="NBRP consortium"/>
            <person name="Sawabe T."/>
            <person name="Meirelles P."/>
            <person name="Feng G."/>
            <person name="Sayaka M."/>
            <person name="Hattori M."/>
            <person name="Ohkuma M."/>
        </authorList>
    </citation>
    <scope>NUCLEOTIDE SEQUENCE [LARGE SCALE GENOMIC DNA]</scope>
    <source>
        <strain evidence="2">JCM 19231</strain>
    </source>
</reference>
<keyword evidence="2" id="KW-1185">Reference proteome</keyword>
<organism evidence="1 2">
    <name type="scientific">Vibrio ishigakensis</name>
    <dbReference type="NCBI Taxonomy" id="1481914"/>
    <lineage>
        <taxon>Bacteria</taxon>
        <taxon>Pseudomonadati</taxon>
        <taxon>Pseudomonadota</taxon>
        <taxon>Gammaproteobacteria</taxon>
        <taxon>Vibrionales</taxon>
        <taxon>Vibrionaceae</taxon>
        <taxon>Vibrio</taxon>
    </lineage>
</organism>
<dbReference type="EMBL" id="BBRZ01000079">
    <property type="protein sequence ID" value="GAM58234.1"/>
    <property type="molecule type" value="Genomic_DNA"/>
</dbReference>
<dbReference type="Proteomes" id="UP000031671">
    <property type="component" value="Unassembled WGS sequence"/>
</dbReference>
<accession>A0A0B8P5K3</accession>
<comment type="caution">
    <text evidence="1">The sequence shown here is derived from an EMBL/GenBank/DDBJ whole genome shotgun (WGS) entry which is preliminary data.</text>
</comment>
<protein>
    <submittedName>
        <fullName evidence="1">Uncharacterized protein</fullName>
    </submittedName>
</protein>
<name>A0A0B8P5K3_9VIBR</name>
<proteinExistence type="predicted"/>
<sequence length="371" mass="42457">MQNYSRVQSCAIVNHACEVAIKRGERQTDICAAIDVDAGYFSKCKSGKKFLSLDKLTSLIDEYGKPSFLQSGVYKLSERYSSVEEFTDGFRDGHELYLANQQLGYWKREEFQKNMTLMLNLKDAHLEQGANKYQRLTEILKELLSLEEFREWFDLYHPSHDISSISELLGGSPKAPDYPTLQSILDYFNITVNEAPGLQIEAFFQRLGMMHFLFESIENFAFENTKIKKIPVSEEFIIQGNCIFEDEGRLNDKLAKRTEKFVTDYSANSFRFIESSLDFRMIDCDSVLTLYGYILEVFMTDNLNFYACLALKYTDDTLNRNMIIPLDASDIVDNLKKILKTIGAKSLHSDLAFKKALAEEGATIPGVTLLD</sequence>
<evidence type="ECO:0000313" key="1">
    <source>
        <dbReference type="EMBL" id="GAM58234.1"/>
    </source>
</evidence>
<evidence type="ECO:0000313" key="2">
    <source>
        <dbReference type="Proteomes" id="UP000031671"/>
    </source>
</evidence>
<reference evidence="1 2" key="1">
    <citation type="submission" date="2015-01" db="EMBL/GenBank/DDBJ databases">
        <title>Vibrio sp. C1 JCM 19231 whole genome shotgun sequence.</title>
        <authorList>
            <person name="Sawabe T."/>
            <person name="Meirelles P."/>
            <person name="Feng G."/>
            <person name="Sayaka M."/>
            <person name="Hattori M."/>
            <person name="Ohkuma M."/>
        </authorList>
    </citation>
    <scope>NUCLEOTIDE SEQUENCE [LARGE SCALE GENOMIC DNA]</scope>
    <source>
        <strain evidence="2">JCM 19231</strain>
    </source>
</reference>
<gene>
    <name evidence="1" type="ORF">JCM19231_1362</name>
</gene>
<dbReference type="AlphaFoldDB" id="A0A0B8P5K3"/>
<dbReference type="RefSeq" id="WP_261833385.1">
    <property type="nucleotide sequence ID" value="NZ_AP024881.1"/>
</dbReference>